<evidence type="ECO:0000256" key="3">
    <source>
        <dbReference type="ARBA" id="ARBA00022475"/>
    </source>
</evidence>
<keyword evidence="6" id="KW-0472">Membrane</keyword>
<dbReference type="AlphaFoldDB" id="M4T036"/>
<dbReference type="GO" id="GO:0098552">
    <property type="term" value="C:side of membrane"/>
    <property type="evidence" value="ECO:0007669"/>
    <property type="project" value="UniProtKB-KW"/>
</dbReference>
<keyword evidence="7" id="KW-0325">Glycoprotein</keyword>
<comment type="subcellular location">
    <subcellularLocation>
        <location evidence="2">Cell membrane</location>
        <topology evidence="2">Lipid-anchor</topology>
        <topology evidence="2">GPI-anchor</topology>
    </subcellularLocation>
</comment>
<protein>
    <submittedName>
        <fullName evidence="11">Variant surface glycoprotein 1395</fullName>
    </submittedName>
</protein>
<feature type="coiled-coil region" evidence="9">
    <location>
        <begin position="340"/>
        <end position="367"/>
    </location>
</feature>
<evidence type="ECO:0000256" key="1">
    <source>
        <dbReference type="ARBA" id="ARBA00002523"/>
    </source>
</evidence>
<evidence type="ECO:0000256" key="2">
    <source>
        <dbReference type="ARBA" id="ARBA00004609"/>
    </source>
</evidence>
<evidence type="ECO:0000313" key="11">
    <source>
        <dbReference type="EMBL" id="AGH60327.1"/>
    </source>
</evidence>
<dbReference type="Pfam" id="PF13206">
    <property type="entry name" value="VSG_B"/>
    <property type="match status" value="1"/>
</dbReference>
<keyword evidence="4" id="KW-0336">GPI-anchor</keyword>
<dbReference type="VEuPathDB" id="TriTrypDB:Tb927.11.19410"/>
<evidence type="ECO:0000256" key="5">
    <source>
        <dbReference type="ARBA" id="ARBA00022729"/>
    </source>
</evidence>
<keyword evidence="3" id="KW-1003">Cell membrane</keyword>
<evidence type="ECO:0000259" key="10">
    <source>
        <dbReference type="Pfam" id="PF13206"/>
    </source>
</evidence>
<feature type="domain" description="Trypanosome variant surface glycoprotein B-type N-terminal" evidence="10">
    <location>
        <begin position="9"/>
        <end position="362"/>
    </location>
</feature>
<accession>M4T036</accession>
<organism evidence="11">
    <name type="scientific">Trypanosoma brucei</name>
    <dbReference type="NCBI Taxonomy" id="5691"/>
    <lineage>
        <taxon>Eukaryota</taxon>
        <taxon>Discoba</taxon>
        <taxon>Euglenozoa</taxon>
        <taxon>Kinetoplastea</taxon>
        <taxon>Metakinetoplastina</taxon>
        <taxon>Trypanosomatida</taxon>
        <taxon>Trypanosomatidae</taxon>
        <taxon>Trypanosoma</taxon>
    </lineage>
</organism>
<evidence type="ECO:0000256" key="8">
    <source>
        <dbReference type="ARBA" id="ARBA00023288"/>
    </source>
</evidence>
<comment type="function">
    <text evidence="1">VSG forms a coat on the surface of the parasite. The trypanosome evades the immune response of the host by expressing a series of antigenically distinct VSGs from an estimated 1000 VSG genes.</text>
</comment>
<dbReference type="VEuPathDB" id="TriTrypDB:Tb427_000345800"/>
<keyword evidence="9" id="KW-0175">Coiled coil</keyword>
<name>M4T036_9TRYP</name>
<keyword evidence="5" id="KW-0732">Signal</keyword>
<reference evidence="11" key="2">
    <citation type="journal article" date="2014" name="Mol. Biochem. Parasitol.">
        <title>Capturing the variant surface glycoprotein repertoire (the VSGnome) of Trypanosoma brucei Lister 427.</title>
        <authorList>
            <person name="Cross G.A."/>
            <person name="Kim H.S."/>
            <person name="Wickstead B."/>
        </authorList>
    </citation>
    <scope>NUCLEOTIDE SEQUENCE</scope>
    <source>
        <strain evidence="11">Lister 427</strain>
    </source>
</reference>
<sequence>MIALAFASVPKLRANAAVSAGENAALFRDLCTILSAAETKITIGSETTTEDPAVGSIHQLNLTFSDPAWKAVFKTKPGKGNWQEEIPDAHKENTQWKALYPTWLKAAQAEEEDTEPNVLKEVGAAKLSKHQKIYFGSEVAKVAAQAAKIAENLQELKTHERSRDAESAHKLLKTAAFGGADKARTRLKHTDMFTSGCAADPQVCCKDDTNTGKPPITVAGVIMCVCAADANEPKACINPQTALTTWANPSTATATEWPKISAYCTANSGQEINVDSIDAALDRVLATGRFDTKKLYIGAANSGACRSGSANGFCTTYTAASATDTSKLNSAPWLANVRKATRALRLSKEATEEAKRLKTQIATLYASLSGTAAAAAQIPELPALDKGPTVARVTELNTNCEQHKINKTARENTGK</sequence>
<keyword evidence="8" id="KW-0449">Lipoprotein</keyword>
<dbReference type="EMBL" id="KC612896">
    <property type="protein sequence ID" value="AGH60327.1"/>
    <property type="molecule type" value="Genomic_DNA"/>
</dbReference>
<evidence type="ECO:0000256" key="4">
    <source>
        <dbReference type="ARBA" id="ARBA00022622"/>
    </source>
</evidence>
<reference evidence="11" key="1">
    <citation type="submission" date="2013-02" db="EMBL/GenBank/DDBJ databases">
        <authorList>
            <person name="Cross G.A.M."/>
            <person name="Kim H.-S."/>
            <person name="Wickstead B."/>
        </authorList>
    </citation>
    <scope>NUCLEOTIDE SEQUENCE</scope>
    <source>
        <strain evidence="11">Lister 427</strain>
    </source>
</reference>
<evidence type="ECO:0000256" key="7">
    <source>
        <dbReference type="ARBA" id="ARBA00023180"/>
    </source>
</evidence>
<proteinExistence type="predicted"/>
<dbReference type="InterPro" id="IPR025932">
    <property type="entry name" value="Trypano_VSG_B_N_dom"/>
</dbReference>
<evidence type="ECO:0000256" key="9">
    <source>
        <dbReference type="SAM" id="Coils"/>
    </source>
</evidence>
<evidence type="ECO:0000256" key="6">
    <source>
        <dbReference type="ARBA" id="ARBA00023136"/>
    </source>
</evidence>
<dbReference type="GO" id="GO:0005886">
    <property type="term" value="C:plasma membrane"/>
    <property type="evidence" value="ECO:0007669"/>
    <property type="project" value="UniProtKB-SubCell"/>
</dbReference>